<feature type="domain" description="PAC" evidence="3">
    <location>
        <begin position="238"/>
        <end position="290"/>
    </location>
</feature>
<keyword evidence="7" id="KW-1185">Reference proteome</keyword>
<dbReference type="Pfam" id="PF13426">
    <property type="entry name" value="PAS_9"/>
    <property type="match status" value="2"/>
</dbReference>
<dbReference type="EMBL" id="QPIJ01000060">
    <property type="protein sequence ID" value="RCV86756.1"/>
    <property type="molecule type" value="Genomic_DNA"/>
</dbReference>
<dbReference type="PROSITE" id="PS50887">
    <property type="entry name" value="GGDEF"/>
    <property type="match status" value="1"/>
</dbReference>
<protein>
    <submittedName>
        <fullName evidence="6">Bifunctional diguanylate cyclase/phosphodiesterase</fullName>
    </submittedName>
</protein>
<dbReference type="InterPro" id="IPR029787">
    <property type="entry name" value="Nucleotide_cyclase"/>
</dbReference>
<dbReference type="InterPro" id="IPR035919">
    <property type="entry name" value="EAL_sf"/>
</dbReference>
<dbReference type="SMART" id="SM00267">
    <property type="entry name" value="GGDEF"/>
    <property type="match status" value="1"/>
</dbReference>
<dbReference type="PROSITE" id="PS50883">
    <property type="entry name" value="EAL"/>
    <property type="match status" value="1"/>
</dbReference>
<dbReference type="SUPFAM" id="SSF55785">
    <property type="entry name" value="PYP-like sensor domain (PAS domain)"/>
    <property type="match status" value="2"/>
</dbReference>
<dbReference type="SUPFAM" id="SSF55073">
    <property type="entry name" value="Nucleotide cyclase"/>
    <property type="match status" value="1"/>
</dbReference>
<evidence type="ECO:0000313" key="7">
    <source>
        <dbReference type="Proteomes" id="UP000253204"/>
    </source>
</evidence>
<dbReference type="PROSITE" id="PS50113">
    <property type="entry name" value="PAC"/>
    <property type="match status" value="1"/>
</dbReference>
<dbReference type="Proteomes" id="UP000253204">
    <property type="component" value="Unassembled WGS sequence"/>
</dbReference>
<dbReference type="PANTHER" id="PTHR44757:SF2">
    <property type="entry name" value="BIOFILM ARCHITECTURE MAINTENANCE PROTEIN MBAA"/>
    <property type="match status" value="1"/>
</dbReference>
<gene>
    <name evidence="6" type="ORF">DU506_17930</name>
</gene>
<dbReference type="InterPro" id="IPR043128">
    <property type="entry name" value="Rev_trsase/Diguanyl_cyclase"/>
</dbReference>
<dbReference type="SMART" id="SM00091">
    <property type="entry name" value="PAS"/>
    <property type="match status" value="2"/>
</dbReference>
<dbReference type="SUPFAM" id="SSF141868">
    <property type="entry name" value="EAL domain-like"/>
    <property type="match status" value="1"/>
</dbReference>
<dbReference type="PANTHER" id="PTHR44757">
    <property type="entry name" value="DIGUANYLATE CYCLASE DGCP"/>
    <property type="match status" value="1"/>
</dbReference>
<proteinExistence type="predicted"/>
<evidence type="ECO:0000259" key="4">
    <source>
        <dbReference type="PROSITE" id="PS50883"/>
    </source>
</evidence>
<dbReference type="NCBIfam" id="TIGR00254">
    <property type="entry name" value="GGDEF"/>
    <property type="match status" value="2"/>
</dbReference>
<name>A0A368TR08_9GAMM</name>
<reference evidence="6 7" key="1">
    <citation type="submission" date="2018-07" db="EMBL/GenBank/DDBJ databases">
        <title>Halomonas rutogse sp. nov., isolated from Lake TangqianCo on Tibetan Plateau.</title>
        <authorList>
            <person name="Lu H."/>
            <person name="Xing P."/>
            <person name="Wu Q."/>
        </authorList>
    </citation>
    <scope>NUCLEOTIDE SEQUENCE [LARGE SCALE GENOMIC DNA]</scope>
    <source>
        <strain evidence="6 7">TQ8S</strain>
    </source>
</reference>
<dbReference type="PROSITE" id="PS50112">
    <property type="entry name" value="PAS"/>
    <property type="match status" value="2"/>
</dbReference>
<feature type="coiled-coil region" evidence="1">
    <location>
        <begin position="142"/>
        <end position="169"/>
    </location>
</feature>
<dbReference type="AlphaFoldDB" id="A0A368TR08"/>
<dbReference type="OrthoDB" id="9787514at2"/>
<evidence type="ECO:0000256" key="1">
    <source>
        <dbReference type="SAM" id="Coils"/>
    </source>
</evidence>
<dbReference type="Pfam" id="PF00563">
    <property type="entry name" value="EAL"/>
    <property type="match status" value="1"/>
</dbReference>
<dbReference type="InterPro" id="IPR001610">
    <property type="entry name" value="PAC"/>
</dbReference>
<dbReference type="InterPro" id="IPR000160">
    <property type="entry name" value="GGDEF_dom"/>
</dbReference>
<dbReference type="NCBIfam" id="TIGR00229">
    <property type="entry name" value="sensory_box"/>
    <property type="match status" value="2"/>
</dbReference>
<dbReference type="InterPro" id="IPR000014">
    <property type="entry name" value="PAS"/>
</dbReference>
<evidence type="ECO:0000259" key="3">
    <source>
        <dbReference type="PROSITE" id="PS50113"/>
    </source>
</evidence>
<dbReference type="InterPro" id="IPR001633">
    <property type="entry name" value="EAL_dom"/>
</dbReference>
<sequence length="737" mass="82623">MDEAGAGVENGYHADLLATAVNGIIVSDERGRILQANQAAEAMFGYAPGFLAGHPISVLMPSPERCRHPDHVAAYFEYGPRYMVGATREVEGIDRTGNKIPLLISVSTFKENNAPRFAAFLQDFSERKHEERVLKDVNTELEKRVRERTAQLEKEVESHQQTINNLELVNRVVERATHAVVITDADNRILHANPAYEKMTGFKLKNVIGKKPTILKSGRHGPAFYRKMWAALNKDLHWEGEIWDRREDGAVFPKLMSIDRLVDEKGKTRNFVAMFHDLSEQKASEEEIERLQYYDSLTTLPNRLLFRHRLQHEFEISRRQGTCVGVMLINIDRFKQVNDTFGFPAGDQLLVEVAERLAIAVRRTDLVARQESRCERHPDLVSRVGGDDFAVILNDLKQPENATVVATRILDAMNQPFTIQNKTETIEDVFLQASIGIGIYPDNAANIDALVRVAETALGQAKSQGGGEFRFFSDSMNKNSAARARLESDLRRAVAEDAFTLYYQPKLDLKTNRFSSMEALIRWPRGDGMVSPADFIPLAEETNLIVPLGAWVLRRACRDTMALSERIGWVPGIAINLSARQFRQSGLIDAVRIALEESGIPPEKVELEITEGMVMDDVEAAIDTMQALRDLGVQLAIDDFGTGYSSLSYLKRFPVNTLKLDRAFIRDLPHGVEDTAITEAVIALAKALKLHVVAEGVETRDQLTFLGTRHCGYVQGFLLARPGPLENMPAIFLNDFV</sequence>
<dbReference type="InterPro" id="IPR052155">
    <property type="entry name" value="Biofilm_reg_signaling"/>
</dbReference>
<organism evidence="6 7">
    <name type="scientific">Vreelandella rituensis</name>
    <dbReference type="NCBI Taxonomy" id="2282306"/>
    <lineage>
        <taxon>Bacteria</taxon>
        <taxon>Pseudomonadati</taxon>
        <taxon>Pseudomonadota</taxon>
        <taxon>Gammaproteobacteria</taxon>
        <taxon>Oceanospirillales</taxon>
        <taxon>Halomonadaceae</taxon>
        <taxon>Vreelandella</taxon>
    </lineage>
</organism>
<dbReference type="CDD" id="cd01949">
    <property type="entry name" value="GGDEF"/>
    <property type="match status" value="1"/>
</dbReference>
<evidence type="ECO:0000313" key="6">
    <source>
        <dbReference type="EMBL" id="RCV86756.1"/>
    </source>
</evidence>
<dbReference type="RefSeq" id="WP_114488244.1">
    <property type="nucleotide sequence ID" value="NZ_CBCSHM010000066.1"/>
</dbReference>
<feature type="domain" description="PAS" evidence="2">
    <location>
        <begin position="165"/>
        <end position="210"/>
    </location>
</feature>
<dbReference type="CDD" id="cd00130">
    <property type="entry name" value="PAS"/>
    <property type="match status" value="2"/>
</dbReference>
<dbReference type="Gene3D" id="3.20.20.450">
    <property type="entry name" value="EAL domain"/>
    <property type="match status" value="1"/>
</dbReference>
<evidence type="ECO:0000259" key="2">
    <source>
        <dbReference type="PROSITE" id="PS50112"/>
    </source>
</evidence>
<feature type="domain" description="EAL" evidence="4">
    <location>
        <begin position="483"/>
        <end position="736"/>
    </location>
</feature>
<dbReference type="Gene3D" id="3.30.70.270">
    <property type="match status" value="1"/>
</dbReference>
<feature type="domain" description="GGDEF" evidence="5">
    <location>
        <begin position="322"/>
        <end position="474"/>
    </location>
</feature>
<evidence type="ECO:0000259" key="5">
    <source>
        <dbReference type="PROSITE" id="PS50887"/>
    </source>
</evidence>
<keyword evidence="1" id="KW-0175">Coiled coil</keyword>
<dbReference type="SMART" id="SM00052">
    <property type="entry name" value="EAL"/>
    <property type="match status" value="1"/>
</dbReference>
<dbReference type="CDD" id="cd01948">
    <property type="entry name" value="EAL"/>
    <property type="match status" value="1"/>
</dbReference>
<accession>A0A368TR08</accession>
<dbReference type="SMART" id="SM00086">
    <property type="entry name" value="PAC"/>
    <property type="match status" value="2"/>
</dbReference>
<comment type="caution">
    <text evidence="6">The sequence shown here is derived from an EMBL/GenBank/DDBJ whole genome shotgun (WGS) entry which is preliminary data.</text>
</comment>
<dbReference type="InterPro" id="IPR035965">
    <property type="entry name" value="PAS-like_dom_sf"/>
</dbReference>
<dbReference type="Pfam" id="PF00990">
    <property type="entry name" value="GGDEF"/>
    <property type="match status" value="2"/>
</dbReference>
<dbReference type="Gene3D" id="3.30.450.20">
    <property type="entry name" value="PAS domain"/>
    <property type="match status" value="2"/>
</dbReference>
<feature type="domain" description="PAS" evidence="2">
    <location>
        <begin position="9"/>
        <end position="62"/>
    </location>
</feature>
<dbReference type="InterPro" id="IPR000700">
    <property type="entry name" value="PAS-assoc_C"/>
</dbReference>